<dbReference type="Proteomes" id="UP000076532">
    <property type="component" value="Unassembled WGS sequence"/>
</dbReference>
<evidence type="ECO:0000313" key="2">
    <source>
        <dbReference type="Proteomes" id="UP000076532"/>
    </source>
</evidence>
<proteinExistence type="predicted"/>
<name>A0A166IFJ0_9AGAM</name>
<gene>
    <name evidence="1" type="ORF">FIBSPDRAFT_862464</name>
</gene>
<protein>
    <submittedName>
        <fullName evidence="1">Uncharacterized protein</fullName>
    </submittedName>
</protein>
<sequence length="217" mass="25255">MKCINAYINGSWRNTQYEAEFTGAVMHILLNLHTRHPIRTLTLSANALRCIPWVGWHWPNYKWSLTSLIITEPISGQEFMTMYGNYDPPPSLIYLDMTGVVFGLDFNFKIDLIFHLSRIAPSLAYLRLCVNTAVLENLHLSQWLFDGALGSGVISETLPSTIKMVLFQEERYPDSKRTGYHSFVKDLINLEERDHRIKMLDWWERELSLYQLVEQLG</sequence>
<reference evidence="1 2" key="1">
    <citation type="journal article" date="2016" name="Mol. Biol. Evol.">
        <title>Comparative Genomics of Early-Diverging Mushroom-Forming Fungi Provides Insights into the Origins of Lignocellulose Decay Capabilities.</title>
        <authorList>
            <person name="Nagy L.G."/>
            <person name="Riley R."/>
            <person name="Tritt A."/>
            <person name="Adam C."/>
            <person name="Daum C."/>
            <person name="Floudas D."/>
            <person name="Sun H."/>
            <person name="Yadav J.S."/>
            <person name="Pangilinan J."/>
            <person name="Larsson K.H."/>
            <person name="Matsuura K."/>
            <person name="Barry K."/>
            <person name="Labutti K."/>
            <person name="Kuo R."/>
            <person name="Ohm R.A."/>
            <person name="Bhattacharya S.S."/>
            <person name="Shirouzu T."/>
            <person name="Yoshinaga Y."/>
            <person name="Martin F.M."/>
            <person name="Grigoriev I.V."/>
            <person name="Hibbett D.S."/>
        </authorList>
    </citation>
    <scope>NUCLEOTIDE SEQUENCE [LARGE SCALE GENOMIC DNA]</scope>
    <source>
        <strain evidence="1 2">CBS 109695</strain>
    </source>
</reference>
<dbReference type="EMBL" id="KV417561">
    <property type="protein sequence ID" value="KZP19763.1"/>
    <property type="molecule type" value="Genomic_DNA"/>
</dbReference>
<accession>A0A166IFJ0</accession>
<dbReference type="AlphaFoldDB" id="A0A166IFJ0"/>
<organism evidence="1 2">
    <name type="scientific">Athelia psychrophila</name>
    <dbReference type="NCBI Taxonomy" id="1759441"/>
    <lineage>
        <taxon>Eukaryota</taxon>
        <taxon>Fungi</taxon>
        <taxon>Dikarya</taxon>
        <taxon>Basidiomycota</taxon>
        <taxon>Agaricomycotina</taxon>
        <taxon>Agaricomycetes</taxon>
        <taxon>Agaricomycetidae</taxon>
        <taxon>Atheliales</taxon>
        <taxon>Atheliaceae</taxon>
        <taxon>Athelia</taxon>
    </lineage>
</organism>
<keyword evidence="2" id="KW-1185">Reference proteome</keyword>
<evidence type="ECO:0000313" key="1">
    <source>
        <dbReference type="EMBL" id="KZP19763.1"/>
    </source>
</evidence>